<organism evidence="1 2">
    <name type="scientific">Araneus ventricosus</name>
    <name type="common">Orbweaver spider</name>
    <name type="synonym">Epeira ventricosa</name>
    <dbReference type="NCBI Taxonomy" id="182803"/>
    <lineage>
        <taxon>Eukaryota</taxon>
        <taxon>Metazoa</taxon>
        <taxon>Ecdysozoa</taxon>
        <taxon>Arthropoda</taxon>
        <taxon>Chelicerata</taxon>
        <taxon>Arachnida</taxon>
        <taxon>Araneae</taxon>
        <taxon>Araneomorphae</taxon>
        <taxon>Entelegynae</taxon>
        <taxon>Araneoidea</taxon>
        <taxon>Araneidae</taxon>
        <taxon>Araneus</taxon>
    </lineage>
</organism>
<sequence>MSKQAQLDRIVDAGQRLLEALYGSEDDDTLNDLRFLLFTKSLIKDNFNLAILPPTLEAVYQHCLRTYLHVVGSSDKSAGLGLANYQTWSGMVLNSKKNKNAILKGLKQ</sequence>
<name>A0A4Y2QSS7_ARAVE</name>
<dbReference type="OrthoDB" id="8195485at2759"/>
<proteinExistence type="predicted"/>
<evidence type="ECO:0000313" key="2">
    <source>
        <dbReference type="Proteomes" id="UP000499080"/>
    </source>
</evidence>
<evidence type="ECO:0000313" key="1">
    <source>
        <dbReference type="EMBL" id="GBN66397.1"/>
    </source>
</evidence>
<comment type="caution">
    <text evidence="1">The sequence shown here is derived from an EMBL/GenBank/DDBJ whole genome shotgun (WGS) entry which is preliminary data.</text>
</comment>
<dbReference type="AlphaFoldDB" id="A0A4Y2QSS7"/>
<gene>
    <name evidence="1" type="ORF">AVEN_231627_1</name>
</gene>
<reference evidence="1 2" key="1">
    <citation type="journal article" date="2019" name="Sci. Rep.">
        <title>Orb-weaving spider Araneus ventricosus genome elucidates the spidroin gene catalogue.</title>
        <authorList>
            <person name="Kono N."/>
            <person name="Nakamura H."/>
            <person name="Ohtoshi R."/>
            <person name="Moran D.A.P."/>
            <person name="Shinohara A."/>
            <person name="Yoshida Y."/>
            <person name="Fujiwara M."/>
            <person name="Mori M."/>
            <person name="Tomita M."/>
            <person name="Arakawa K."/>
        </authorList>
    </citation>
    <scope>NUCLEOTIDE SEQUENCE [LARGE SCALE GENOMIC DNA]</scope>
</reference>
<dbReference type="Proteomes" id="UP000499080">
    <property type="component" value="Unassembled WGS sequence"/>
</dbReference>
<dbReference type="EMBL" id="BGPR01014716">
    <property type="protein sequence ID" value="GBN66397.1"/>
    <property type="molecule type" value="Genomic_DNA"/>
</dbReference>
<protein>
    <submittedName>
        <fullName evidence="1">Uncharacterized protein</fullName>
    </submittedName>
</protein>
<accession>A0A4Y2QSS7</accession>
<keyword evidence="2" id="KW-1185">Reference proteome</keyword>